<proteinExistence type="predicted"/>
<name>A0AAJ1R4Z1_9FLAO</name>
<dbReference type="RefSeq" id="WP_214590323.1">
    <property type="nucleotide sequence ID" value="NZ_JAUHGV010000018.1"/>
</dbReference>
<reference evidence="1" key="1">
    <citation type="submission" date="2023-06" db="EMBL/GenBank/DDBJ databases">
        <title>Two Chryseobacterium gambrini strains from China.</title>
        <authorList>
            <person name="Zeng J."/>
            <person name="Wu Y."/>
        </authorList>
    </citation>
    <scope>NUCLEOTIDE SEQUENCE</scope>
    <source>
        <strain evidence="1">SQ219</strain>
    </source>
</reference>
<gene>
    <name evidence="1" type="ORF">QX233_14620</name>
</gene>
<organism evidence="1 2">
    <name type="scientific">Chryseobacterium gambrini</name>
    <dbReference type="NCBI Taxonomy" id="373672"/>
    <lineage>
        <taxon>Bacteria</taxon>
        <taxon>Pseudomonadati</taxon>
        <taxon>Bacteroidota</taxon>
        <taxon>Flavobacteriia</taxon>
        <taxon>Flavobacteriales</taxon>
        <taxon>Weeksellaceae</taxon>
        <taxon>Chryseobacterium group</taxon>
        <taxon>Chryseobacterium</taxon>
    </lineage>
</organism>
<dbReference type="Proteomes" id="UP001225933">
    <property type="component" value="Unassembled WGS sequence"/>
</dbReference>
<comment type="caution">
    <text evidence="1">The sequence shown here is derived from an EMBL/GenBank/DDBJ whole genome shotgun (WGS) entry which is preliminary data.</text>
</comment>
<accession>A0AAJ1R4Z1</accession>
<evidence type="ECO:0000313" key="2">
    <source>
        <dbReference type="Proteomes" id="UP001225933"/>
    </source>
</evidence>
<sequence>MEINKLHSDLKKIYHDKKESDRAFLFKFKNEDENEKLITFMKMGFWSVAPLGFYSDNILGIRLTPEKLLKKSPIVFYNNSYQECFTFAPNLLAIIPMSYLRFMGKPKTIAELQEKIDGAVNISKPFFDYLGDGDLDFLKEFLISEVNQERFKDAVNLEDSFFKEFWDHYYDKPEQKRAFQLFEKLKEKRTYLPNYKPTNYGIWNEYVGNVLAQRALDLLNMEYENKWQHLWHCAQLPHGFDCDNKGFDHYKISLGNSDSLISHLSLSFDSEWEDQYAMFPEEVQKHPLFEATEAIRINGQYGYTGEKHFEAAVRLEEEYKDPVAAWNALISASYWAGRRERLDLVEKAWQQAIDLSEKYGWIEINEVLKDQLEFYYHYKDQF</sequence>
<dbReference type="AlphaFoldDB" id="A0AAJ1R4Z1"/>
<dbReference type="EMBL" id="JAUHGV010000018">
    <property type="protein sequence ID" value="MDN4013709.1"/>
    <property type="molecule type" value="Genomic_DNA"/>
</dbReference>
<evidence type="ECO:0000313" key="1">
    <source>
        <dbReference type="EMBL" id="MDN4013709.1"/>
    </source>
</evidence>
<protein>
    <submittedName>
        <fullName evidence="1">Uncharacterized protein</fullName>
    </submittedName>
</protein>